<accession>A0ACC2XNZ0</accession>
<evidence type="ECO:0000313" key="2">
    <source>
        <dbReference type="Proteomes" id="UP001234202"/>
    </source>
</evidence>
<dbReference type="Proteomes" id="UP001234202">
    <property type="component" value="Unassembled WGS sequence"/>
</dbReference>
<proteinExistence type="predicted"/>
<sequence>MDNFVNLAKQGYQAYQNSNRDDDKPQHGQGQAGYGGQQQQAGGFGQFEGQGGYQDQQQGGMGGFGGEQQFSQGVLHRPKGPFLGGAQFNQPHGSGGASGLGGMGGFGLDQGAALGSAQAHLGQSGMSSNDSGMSGLFAQGLAMAQSYGVNKKPQDIDLDGDGVISAYERAYAQGGAQGGQMDANSMGAAAAMQAMKSFTGNGGGAAAASSGGNMQSKLIGMAMAEAVKLFNKNGGAANGSQQDVVSSASTTIMKLMLKSQMSGAMGTGGGAAGGGGGLGSLMSMASKFM</sequence>
<gene>
    <name evidence="1" type="ORF">QFC24_002507</name>
</gene>
<evidence type="ECO:0000313" key="1">
    <source>
        <dbReference type="EMBL" id="KAJ9125723.1"/>
    </source>
</evidence>
<name>A0ACC2XNZ0_9TREE</name>
<reference evidence="1" key="1">
    <citation type="submission" date="2023-04" db="EMBL/GenBank/DDBJ databases">
        <title>Draft Genome sequencing of Naganishia species isolated from polar environments using Oxford Nanopore Technology.</title>
        <authorList>
            <person name="Leo P."/>
            <person name="Venkateswaran K."/>
        </authorList>
    </citation>
    <scope>NUCLEOTIDE SEQUENCE</scope>
    <source>
        <strain evidence="1">DBVPG 5303</strain>
    </source>
</reference>
<protein>
    <submittedName>
        <fullName evidence="1">Uncharacterized protein</fullName>
    </submittedName>
</protein>
<organism evidence="1 2">
    <name type="scientific">Naganishia onofrii</name>
    <dbReference type="NCBI Taxonomy" id="1851511"/>
    <lineage>
        <taxon>Eukaryota</taxon>
        <taxon>Fungi</taxon>
        <taxon>Dikarya</taxon>
        <taxon>Basidiomycota</taxon>
        <taxon>Agaricomycotina</taxon>
        <taxon>Tremellomycetes</taxon>
        <taxon>Filobasidiales</taxon>
        <taxon>Filobasidiaceae</taxon>
        <taxon>Naganishia</taxon>
    </lineage>
</organism>
<comment type="caution">
    <text evidence="1">The sequence shown here is derived from an EMBL/GenBank/DDBJ whole genome shotgun (WGS) entry which is preliminary data.</text>
</comment>
<keyword evidence="2" id="KW-1185">Reference proteome</keyword>
<dbReference type="EMBL" id="JASBWV010000007">
    <property type="protein sequence ID" value="KAJ9125723.1"/>
    <property type="molecule type" value="Genomic_DNA"/>
</dbReference>